<dbReference type="PANTHER" id="PTHR24020:SF20">
    <property type="entry name" value="PH DOMAIN-CONTAINING PROTEIN"/>
    <property type="match status" value="1"/>
</dbReference>
<keyword evidence="11" id="KW-1185">Reference proteome</keyword>
<keyword evidence="7" id="KW-0176">Collagen</keyword>
<dbReference type="InterPro" id="IPR002035">
    <property type="entry name" value="VWF_A"/>
</dbReference>
<feature type="region of interest" description="Disordered" evidence="8">
    <location>
        <begin position="255"/>
        <end position="285"/>
    </location>
</feature>
<evidence type="ECO:0000256" key="3">
    <source>
        <dbReference type="ARBA" id="ARBA00022530"/>
    </source>
</evidence>
<name>A0AAE1AEB8_9GAST</name>
<proteinExistence type="predicted"/>
<feature type="domain" description="VWFA" evidence="9">
    <location>
        <begin position="66"/>
        <end position="239"/>
    </location>
</feature>
<evidence type="ECO:0000256" key="5">
    <source>
        <dbReference type="ARBA" id="ARBA00022737"/>
    </source>
</evidence>
<evidence type="ECO:0000256" key="4">
    <source>
        <dbReference type="ARBA" id="ARBA00022729"/>
    </source>
</evidence>
<gene>
    <name evidence="10" type="ORF">RRG08_022958</name>
</gene>
<dbReference type="GO" id="GO:0007155">
    <property type="term" value="P:cell adhesion"/>
    <property type="evidence" value="ECO:0007669"/>
    <property type="project" value="UniProtKB-KW"/>
</dbReference>
<keyword evidence="2" id="KW-0964">Secreted</keyword>
<dbReference type="Pfam" id="PF00092">
    <property type="entry name" value="VWA"/>
    <property type="match status" value="3"/>
</dbReference>
<feature type="domain" description="VWFA" evidence="9">
    <location>
        <begin position="295"/>
        <end position="474"/>
    </location>
</feature>
<evidence type="ECO:0000313" key="11">
    <source>
        <dbReference type="Proteomes" id="UP001283361"/>
    </source>
</evidence>
<comment type="subcellular location">
    <subcellularLocation>
        <location evidence="1">Secreted</location>
        <location evidence="1">Extracellular space</location>
        <location evidence="1">Extracellular matrix</location>
    </subcellularLocation>
</comment>
<keyword evidence="6" id="KW-0130">Cell adhesion</keyword>
<reference evidence="10" key="1">
    <citation type="journal article" date="2023" name="G3 (Bethesda)">
        <title>A reference genome for the long-term kleptoplast-retaining sea slug Elysia crispata morphotype clarki.</title>
        <authorList>
            <person name="Eastman K.E."/>
            <person name="Pendleton A.L."/>
            <person name="Shaikh M.A."/>
            <person name="Suttiyut T."/>
            <person name="Ogas R."/>
            <person name="Tomko P."/>
            <person name="Gavelis G."/>
            <person name="Widhalm J.R."/>
            <person name="Wisecaver J.H."/>
        </authorList>
    </citation>
    <scope>NUCLEOTIDE SEQUENCE</scope>
    <source>
        <strain evidence="10">ECLA1</strain>
    </source>
</reference>
<keyword evidence="5" id="KW-0677">Repeat</keyword>
<keyword evidence="3" id="KW-0272">Extracellular matrix</keyword>
<dbReference type="PROSITE" id="PS50234">
    <property type="entry name" value="VWFA"/>
    <property type="match status" value="3"/>
</dbReference>
<sequence>MRSLHTMWCAGKAFLRAKPGEENLKNWECHTQQTEAMFSLAPVVLGLFAICYTTHATVCTSKEEADIFIFLDASGSLKLPNFKTTLNFSKAVAESFNIGPDSVRIGLATFSNFIGNVMQLDRYSNKPDLLEAIDQIRYTRGSTRTHLALKAAREKFFTEQNGGRDQAPQFLILVTDGKSTFPQQTKAEAALLAKTNITTIAIGIGGSVNKDELNLIASSSKLVFTVKNFQELSDIKTDVVKYVCEALPVELPKPTPSNFQNDASIPPPPRFVSRKSSPPPGSSYREGRTFNIAADIFILLDTSFTTGVPDFNKLLDFSRQIVHSFIVSPYRVRIGVATFSTFASEEIKLNQYRQKANLLKAIGNMRYKRGPTPIYRALKAARERFFTVQNGGREGVPHFLILVRSGYSTNIREIKTESALLAKANIHTLTIGIGGSVNKNALTLIATSPSFVFYPQCTDNGVGGEIGQCVQPHVVEGYSSESELVSVPMAPRLVQVHIDRRGAVTRHHVVHVLFLSAPPVKLPKPTPGSLQKDARVLKPLRSVSSEGCTSKDKADIFIFLDASSSLKLHNFRMTLNFSKDIVESFDIGPDSVRIGLATFSNIIRNRIMLDRYSNKSGLQGAIDKIWYTKGSTHTHAALKVARERYFAQQNGGRDTVPHFLILVTDGKSTHPQKTKAEAALLAKTNITTIAIGIGRSVRKNELKLIASSPNLVFYVKNFQDLSGIKTDVVKHICEEKTGPREIAKTI</sequence>
<dbReference type="FunFam" id="3.40.50.410:FF:000003">
    <property type="entry name" value="Collagen type VI alpha 3 chain"/>
    <property type="match status" value="2"/>
</dbReference>
<evidence type="ECO:0000256" key="1">
    <source>
        <dbReference type="ARBA" id="ARBA00004498"/>
    </source>
</evidence>
<organism evidence="10 11">
    <name type="scientific">Elysia crispata</name>
    <name type="common">lettuce slug</name>
    <dbReference type="NCBI Taxonomy" id="231223"/>
    <lineage>
        <taxon>Eukaryota</taxon>
        <taxon>Metazoa</taxon>
        <taxon>Spiralia</taxon>
        <taxon>Lophotrochozoa</taxon>
        <taxon>Mollusca</taxon>
        <taxon>Gastropoda</taxon>
        <taxon>Heterobranchia</taxon>
        <taxon>Euthyneura</taxon>
        <taxon>Panpulmonata</taxon>
        <taxon>Sacoglossa</taxon>
        <taxon>Placobranchoidea</taxon>
        <taxon>Plakobranchidae</taxon>
        <taxon>Elysia</taxon>
    </lineage>
</organism>
<dbReference type="CDD" id="cd01450">
    <property type="entry name" value="vWFA_subfamily_ECM"/>
    <property type="match status" value="1"/>
</dbReference>
<evidence type="ECO:0000256" key="2">
    <source>
        <dbReference type="ARBA" id="ARBA00022525"/>
    </source>
</evidence>
<comment type="caution">
    <text evidence="10">The sequence shown here is derived from an EMBL/GenBank/DDBJ whole genome shotgun (WGS) entry which is preliminary data.</text>
</comment>
<dbReference type="SUPFAM" id="SSF53300">
    <property type="entry name" value="vWA-like"/>
    <property type="match status" value="3"/>
</dbReference>
<evidence type="ECO:0000259" key="9">
    <source>
        <dbReference type="PROSITE" id="PS50234"/>
    </source>
</evidence>
<dbReference type="InterPro" id="IPR036465">
    <property type="entry name" value="vWFA_dom_sf"/>
</dbReference>
<dbReference type="PANTHER" id="PTHR24020">
    <property type="entry name" value="COLLAGEN ALPHA"/>
    <property type="match status" value="1"/>
</dbReference>
<dbReference type="Gene3D" id="3.40.50.410">
    <property type="entry name" value="von Willebrand factor, type A domain"/>
    <property type="match status" value="3"/>
</dbReference>
<keyword evidence="4" id="KW-0732">Signal</keyword>
<evidence type="ECO:0000256" key="7">
    <source>
        <dbReference type="ARBA" id="ARBA00023119"/>
    </source>
</evidence>
<evidence type="ECO:0000256" key="8">
    <source>
        <dbReference type="SAM" id="MobiDB-lite"/>
    </source>
</evidence>
<dbReference type="InterPro" id="IPR050525">
    <property type="entry name" value="ECM_Assembly_Org"/>
</dbReference>
<dbReference type="Proteomes" id="UP001283361">
    <property type="component" value="Unassembled WGS sequence"/>
</dbReference>
<accession>A0AAE1AEB8</accession>
<protein>
    <recommendedName>
        <fullName evidence="9">VWFA domain-containing protein</fullName>
    </recommendedName>
</protein>
<evidence type="ECO:0000313" key="10">
    <source>
        <dbReference type="EMBL" id="KAK3786335.1"/>
    </source>
</evidence>
<dbReference type="CDD" id="cd01472">
    <property type="entry name" value="vWA_collagen"/>
    <property type="match status" value="1"/>
</dbReference>
<dbReference type="GO" id="GO:0005581">
    <property type="term" value="C:collagen trimer"/>
    <property type="evidence" value="ECO:0007669"/>
    <property type="project" value="UniProtKB-KW"/>
</dbReference>
<dbReference type="EMBL" id="JAWDGP010001973">
    <property type="protein sequence ID" value="KAK3786335.1"/>
    <property type="molecule type" value="Genomic_DNA"/>
</dbReference>
<dbReference type="AlphaFoldDB" id="A0AAE1AEB8"/>
<evidence type="ECO:0000256" key="6">
    <source>
        <dbReference type="ARBA" id="ARBA00022889"/>
    </source>
</evidence>
<dbReference type="SMART" id="SM00327">
    <property type="entry name" value="VWA"/>
    <property type="match status" value="3"/>
</dbReference>
<feature type="domain" description="VWFA" evidence="9">
    <location>
        <begin position="555"/>
        <end position="728"/>
    </location>
</feature>